<dbReference type="Gene3D" id="6.10.140.2220">
    <property type="match status" value="1"/>
</dbReference>
<keyword evidence="2 4" id="KW-0863">Zinc-finger</keyword>
<keyword evidence="5" id="KW-0812">Transmembrane</keyword>
<feature type="domain" description="MYND-type" evidence="6">
    <location>
        <begin position="415"/>
        <end position="452"/>
    </location>
</feature>
<dbReference type="InterPro" id="IPR002893">
    <property type="entry name" value="Znf_MYND"/>
</dbReference>
<evidence type="ECO:0000256" key="5">
    <source>
        <dbReference type="SAM" id="Phobius"/>
    </source>
</evidence>
<dbReference type="SUPFAM" id="SSF144232">
    <property type="entry name" value="HIT/MYND zinc finger-like"/>
    <property type="match status" value="1"/>
</dbReference>
<evidence type="ECO:0000313" key="7">
    <source>
        <dbReference type="EMBL" id="KAL0482240.1"/>
    </source>
</evidence>
<evidence type="ECO:0000256" key="4">
    <source>
        <dbReference type="PROSITE-ProRule" id="PRU00134"/>
    </source>
</evidence>
<gene>
    <name evidence="7" type="ORF">AKO1_011144</name>
</gene>
<dbReference type="AlphaFoldDB" id="A0AAW2YYJ1"/>
<feature type="transmembrane region" description="Helical" evidence="5">
    <location>
        <begin position="163"/>
        <end position="186"/>
    </location>
</feature>
<feature type="transmembrane region" description="Helical" evidence="5">
    <location>
        <begin position="133"/>
        <end position="151"/>
    </location>
</feature>
<feature type="transmembrane region" description="Helical" evidence="5">
    <location>
        <begin position="35"/>
        <end position="57"/>
    </location>
</feature>
<keyword evidence="1" id="KW-0479">Metal-binding</keyword>
<evidence type="ECO:0000259" key="6">
    <source>
        <dbReference type="PROSITE" id="PS50865"/>
    </source>
</evidence>
<dbReference type="GO" id="GO:0008270">
    <property type="term" value="F:zinc ion binding"/>
    <property type="evidence" value="ECO:0007669"/>
    <property type="project" value="UniProtKB-KW"/>
</dbReference>
<dbReference type="PROSITE" id="PS01360">
    <property type="entry name" value="ZF_MYND_1"/>
    <property type="match status" value="1"/>
</dbReference>
<sequence length="457" mass="50606">MFNTQGASNAQTTQEVPPFKFPSIKSMLTARKGGVVILNILLALCGVQFIFGALHQLQIIQHITYTLLPLRGIILMSWLYFLYYNFKSKASKIMIAIDFMVCLSISGLINVVYNKIVRQCSSTYGNSCIGDPQFTFFTAWLFLLSPLGLLSTSPSSIFSIFKVAFDPGVLSVQKVLAIMFGFHWGLFLDDYVDRETLSFNPAWLYGCSILLSTYVISYKKQDKESNDRLFSDIINACPGFIYFLLPEEYHFLAFIPHLFMITKMMYEELKKINQPPEPINPFQSMLTSFLTNLSTGADPVQSAFGAVIGNPNAGGNPNMNPMASMFSAMSGVSPAGGVNPMANMFSAMASGQHGVNPMADMLSAMTGGPDGTGPNPMADMLSAMENMNGGGMNPMFPFGPPIQRNALLNVSNEECLHCGKRGARHKCSQCQQVYYCNRKCQKEDWSNHQEDCEHELD</sequence>
<keyword evidence="5" id="KW-0472">Membrane</keyword>
<keyword evidence="5" id="KW-1133">Transmembrane helix</keyword>
<dbReference type="EMBL" id="JAOPGA020000836">
    <property type="protein sequence ID" value="KAL0482240.1"/>
    <property type="molecule type" value="Genomic_DNA"/>
</dbReference>
<name>A0AAW2YYJ1_9EUKA</name>
<accession>A0AAW2YYJ1</accession>
<evidence type="ECO:0000313" key="8">
    <source>
        <dbReference type="Proteomes" id="UP001431209"/>
    </source>
</evidence>
<dbReference type="Proteomes" id="UP001431209">
    <property type="component" value="Unassembled WGS sequence"/>
</dbReference>
<feature type="transmembrane region" description="Helical" evidence="5">
    <location>
        <begin position="63"/>
        <end position="83"/>
    </location>
</feature>
<evidence type="ECO:0000256" key="3">
    <source>
        <dbReference type="ARBA" id="ARBA00022833"/>
    </source>
</evidence>
<keyword evidence="8" id="KW-1185">Reference proteome</keyword>
<organism evidence="7 8">
    <name type="scientific">Acrasis kona</name>
    <dbReference type="NCBI Taxonomy" id="1008807"/>
    <lineage>
        <taxon>Eukaryota</taxon>
        <taxon>Discoba</taxon>
        <taxon>Heterolobosea</taxon>
        <taxon>Tetramitia</taxon>
        <taxon>Eutetramitia</taxon>
        <taxon>Acrasidae</taxon>
        <taxon>Acrasis</taxon>
    </lineage>
</organism>
<dbReference type="Pfam" id="PF01753">
    <property type="entry name" value="zf-MYND"/>
    <property type="match status" value="1"/>
</dbReference>
<keyword evidence="3" id="KW-0862">Zinc</keyword>
<comment type="caution">
    <text evidence="7">The sequence shown here is derived from an EMBL/GenBank/DDBJ whole genome shotgun (WGS) entry which is preliminary data.</text>
</comment>
<protein>
    <recommendedName>
        <fullName evidence="6">MYND-type domain-containing protein</fullName>
    </recommendedName>
</protein>
<evidence type="ECO:0000256" key="1">
    <source>
        <dbReference type="ARBA" id="ARBA00022723"/>
    </source>
</evidence>
<feature type="transmembrane region" description="Helical" evidence="5">
    <location>
        <begin position="198"/>
        <end position="217"/>
    </location>
</feature>
<feature type="transmembrane region" description="Helical" evidence="5">
    <location>
        <begin position="95"/>
        <end position="113"/>
    </location>
</feature>
<proteinExistence type="predicted"/>
<dbReference type="PROSITE" id="PS50865">
    <property type="entry name" value="ZF_MYND_2"/>
    <property type="match status" value="1"/>
</dbReference>
<reference evidence="7 8" key="1">
    <citation type="submission" date="2024-03" db="EMBL/GenBank/DDBJ databases">
        <title>The Acrasis kona genome and developmental transcriptomes reveal deep origins of eukaryotic multicellular pathways.</title>
        <authorList>
            <person name="Sheikh S."/>
            <person name="Fu C.-J."/>
            <person name="Brown M.W."/>
            <person name="Baldauf S.L."/>
        </authorList>
    </citation>
    <scope>NUCLEOTIDE SEQUENCE [LARGE SCALE GENOMIC DNA]</scope>
    <source>
        <strain evidence="7 8">ATCC MYA-3509</strain>
    </source>
</reference>
<evidence type="ECO:0000256" key="2">
    <source>
        <dbReference type="ARBA" id="ARBA00022771"/>
    </source>
</evidence>